<dbReference type="PROSITE" id="PS01180">
    <property type="entry name" value="CUB"/>
    <property type="match status" value="1"/>
</dbReference>
<dbReference type="Gene3D" id="3.30.70.960">
    <property type="entry name" value="SEA domain"/>
    <property type="match status" value="1"/>
</dbReference>
<dbReference type="PROSITE" id="PS00135">
    <property type="entry name" value="TRYPSIN_SER"/>
    <property type="match status" value="1"/>
</dbReference>
<dbReference type="InterPro" id="IPR009003">
    <property type="entry name" value="Peptidase_S1_PA"/>
</dbReference>
<dbReference type="Gene3D" id="2.60.120.290">
    <property type="entry name" value="Spermadhesin, CUB domain"/>
    <property type="match status" value="2"/>
</dbReference>
<dbReference type="PROSITE" id="PS50068">
    <property type="entry name" value="LDLRA_2"/>
    <property type="match status" value="2"/>
</dbReference>
<dbReference type="Pfam" id="PF00057">
    <property type="entry name" value="Ldl_recept_a"/>
    <property type="match status" value="1"/>
</dbReference>
<keyword evidence="9 10" id="KW-1015">Disulfide bond</keyword>
<dbReference type="Gene3D" id="4.10.400.10">
    <property type="entry name" value="Low-density Lipoprotein Receptor"/>
    <property type="match status" value="2"/>
</dbReference>
<dbReference type="SUPFAM" id="SSF82671">
    <property type="entry name" value="SEA domain"/>
    <property type="match status" value="1"/>
</dbReference>
<dbReference type="CDD" id="cd00041">
    <property type="entry name" value="CUB"/>
    <property type="match status" value="1"/>
</dbReference>
<gene>
    <name evidence="16" type="ORF">chiPu_0010488</name>
</gene>
<evidence type="ECO:0000256" key="10">
    <source>
        <dbReference type="PROSITE-ProRule" id="PRU00124"/>
    </source>
</evidence>
<dbReference type="OMA" id="WFALQIP"/>
<dbReference type="FunFam" id="2.60.120.290:FF:000027">
    <property type="entry name" value="Transmembrane serine protease 6"/>
    <property type="match status" value="1"/>
</dbReference>
<keyword evidence="8 12" id="KW-0472">Membrane</keyword>
<keyword evidence="5 11" id="KW-0720">Serine protease</keyword>
<dbReference type="Proteomes" id="UP000287033">
    <property type="component" value="Unassembled WGS sequence"/>
</dbReference>
<evidence type="ECO:0000256" key="7">
    <source>
        <dbReference type="ARBA" id="ARBA00022989"/>
    </source>
</evidence>
<dbReference type="PROSITE" id="PS00134">
    <property type="entry name" value="TRYPSIN_HIS"/>
    <property type="match status" value="1"/>
</dbReference>
<feature type="transmembrane region" description="Helical" evidence="12">
    <location>
        <begin position="64"/>
        <end position="87"/>
    </location>
</feature>
<evidence type="ECO:0000313" key="16">
    <source>
        <dbReference type="EMBL" id="GCC32028.1"/>
    </source>
</evidence>
<dbReference type="AlphaFoldDB" id="A0A401SNR5"/>
<keyword evidence="4 11" id="KW-0378">Hydrolase</keyword>
<evidence type="ECO:0000256" key="2">
    <source>
        <dbReference type="ARBA" id="ARBA00022670"/>
    </source>
</evidence>
<dbReference type="STRING" id="137246.A0A401SNR5"/>
<evidence type="ECO:0000259" key="14">
    <source>
        <dbReference type="PROSITE" id="PS50024"/>
    </source>
</evidence>
<dbReference type="InterPro" id="IPR036055">
    <property type="entry name" value="LDL_receptor-like_sf"/>
</dbReference>
<keyword evidence="7 12" id="KW-1133">Transmembrane helix</keyword>
<evidence type="ECO:0000256" key="8">
    <source>
        <dbReference type="ARBA" id="ARBA00023136"/>
    </source>
</evidence>
<dbReference type="GO" id="GO:0016020">
    <property type="term" value="C:membrane"/>
    <property type="evidence" value="ECO:0007669"/>
    <property type="project" value="UniProtKB-SubCell"/>
</dbReference>
<dbReference type="FunFam" id="2.40.10.10:FF:000003">
    <property type="entry name" value="Transmembrane serine protease 3"/>
    <property type="match status" value="1"/>
</dbReference>
<dbReference type="SUPFAM" id="SSF49854">
    <property type="entry name" value="Spermadhesin, CUB domain"/>
    <property type="match status" value="2"/>
</dbReference>
<dbReference type="InterPro" id="IPR000859">
    <property type="entry name" value="CUB_dom"/>
</dbReference>
<dbReference type="PRINTS" id="PR00722">
    <property type="entry name" value="CHYMOTRYPSIN"/>
</dbReference>
<protein>
    <recommendedName>
        <fullName evidence="18">Peptidase S1 domain-containing protein</fullName>
    </recommendedName>
</protein>
<dbReference type="CDD" id="cd00112">
    <property type="entry name" value="LDLa"/>
    <property type="match status" value="1"/>
</dbReference>
<feature type="domain" description="SEA" evidence="14">
    <location>
        <begin position="98"/>
        <end position="214"/>
    </location>
</feature>
<evidence type="ECO:0000256" key="3">
    <source>
        <dbReference type="ARBA" id="ARBA00022692"/>
    </source>
</evidence>
<dbReference type="Gene3D" id="2.40.10.10">
    <property type="entry name" value="Trypsin-like serine proteases"/>
    <property type="match status" value="1"/>
</dbReference>
<feature type="disulfide bond" evidence="10">
    <location>
        <begin position="555"/>
        <end position="570"/>
    </location>
</feature>
<dbReference type="PROSITE" id="PS50024">
    <property type="entry name" value="SEA"/>
    <property type="match status" value="1"/>
</dbReference>
<proteinExistence type="predicted"/>
<dbReference type="PROSITE" id="PS50240">
    <property type="entry name" value="TRYPSIN_DOM"/>
    <property type="match status" value="1"/>
</dbReference>
<evidence type="ECO:0000256" key="9">
    <source>
        <dbReference type="ARBA" id="ARBA00023157"/>
    </source>
</evidence>
<dbReference type="Pfam" id="PF00089">
    <property type="entry name" value="Trypsin"/>
    <property type="match status" value="1"/>
</dbReference>
<evidence type="ECO:0000256" key="6">
    <source>
        <dbReference type="ARBA" id="ARBA00022968"/>
    </source>
</evidence>
<dbReference type="EMBL" id="BEZZ01000408">
    <property type="protein sequence ID" value="GCC32028.1"/>
    <property type="molecule type" value="Genomic_DNA"/>
</dbReference>
<dbReference type="CDD" id="cd00190">
    <property type="entry name" value="Tryp_SPc"/>
    <property type="match status" value="1"/>
</dbReference>
<organism evidence="16 17">
    <name type="scientific">Chiloscyllium punctatum</name>
    <name type="common">Brownbanded bambooshark</name>
    <name type="synonym">Hemiscyllium punctatum</name>
    <dbReference type="NCBI Taxonomy" id="137246"/>
    <lineage>
        <taxon>Eukaryota</taxon>
        <taxon>Metazoa</taxon>
        <taxon>Chordata</taxon>
        <taxon>Craniata</taxon>
        <taxon>Vertebrata</taxon>
        <taxon>Chondrichthyes</taxon>
        <taxon>Elasmobranchii</taxon>
        <taxon>Galeomorphii</taxon>
        <taxon>Galeoidea</taxon>
        <taxon>Orectolobiformes</taxon>
        <taxon>Hemiscylliidae</taxon>
        <taxon>Chiloscyllium</taxon>
    </lineage>
</organism>
<dbReference type="PANTHER" id="PTHR24252">
    <property type="entry name" value="ACROSIN-RELATED"/>
    <property type="match status" value="1"/>
</dbReference>
<dbReference type="InterPro" id="IPR000082">
    <property type="entry name" value="SEA_dom"/>
</dbReference>
<dbReference type="InterPro" id="IPR036364">
    <property type="entry name" value="SEA_dom_sf"/>
</dbReference>
<dbReference type="InterPro" id="IPR035914">
    <property type="entry name" value="Sperma_CUB_dom_sf"/>
</dbReference>
<evidence type="ECO:0000313" key="17">
    <source>
        <dbReference type="Proteomes" id="UP000287033"/>
    </source>
</evidence>
<dbReference type="InterPro" id="IPR033116">
    <property type="entry name" value="TRYPSIN_SER"/>
</dbReference>
<feature type="domain" description="Peptidase S1" evidence="15">
    <location>
        <begin position="581"/>
        <end position="814"/>
    </location>
</feature>
<dbReference type="Pfam" id="PF01390">
    <property type="entry name" value="SEA"/>
    <property type="match status" value="1"/>
</dbReference>
<evidence type="ECO:0008006" key="18">
    <source>
        <dbReference type="Google" id="ProtNLM"/>
    </source>
</evidence>
<evidence type="ECO:0000259" key="13">
    <source>
        <dbReference type="PROSITE" id="PS01180"/>
    </source>
</evidence>
<dbReference type="OrthoDB" id="93664at2759"/>
<feature type="domain" description="CUB" evidence="13">
    <location>
        <begin position="340"/>
        <end position="456"/>
    </location>
</feature>
<dbReference type="InterPro" id="IPR043504">
    <property type="entry name" value="Peptidase_S1_PA_chymotrypsin"/>
</dbReference>
<evidence type="ECO:0000256" key="11">
    <source>
        <dbReference type="RuleBase" id="RU363034"/>
    </source>
</evidence>
<sequence length="814" mass="91550">MNGQEPSEFIPGPMNMVRNNMNRQEHPEFIPAPMNMVKTNMNWHPNAEFVIIPTKPAGTGRRTIIIVSFVLIVVIMVITGIALWYFLIEKPKVDHPKYPVNFVAGLCITNKDFNSNYADKATDTFETEMKEVGKQVKEAFTSSDIKSYYNKSRVFTFGKGSLLAYFWIDFRVTEKQRENLTMDLVKSTLNNYFLTESTGYQIKTASTSVTKMSRRDLKILTAATDCHTYSYVSADQSTVLKGPESDTKSCYWHLQGPPGLLIKLKLEWVLIGCSDWIAVYNEVATSRYTLLTSIYKCSWKEPVVEIFSSSNVMSIIWRQGQYSYYDPFRLTAQAMPMLDCSRNITLTEGWNIQGNASTPFFPSYYPPHTECTWHFTVPSLDYGITLWFDGYELDTPTFTKPCFQGQWKIQNRKLCGRRMLQPYAERLFVVSLTTTVTFTSEVTLTGPGIQFSYSLFNQSDPCPDKVLCSVSGLCVTECDGLKDCSNGVDENNCVCPAQFHCAEGNTCLSLLDVCNQVADCETANDEQSCDEAVPCDLFTYKCDDGTCVKKANPQCDYVSDCQDGSDEKYCECGLQPSASRIVGGTNATEGEWPWQASLQISGQHVCGGILISENWVLSAAHCFVSRFAPPDRWTVVLGKFKLDVVSYNELTFKVVKIISHRYYDDDTYDHDIALLQLDQPVSIDAFTYPICLPAKTHIFETDKTCWVTGWGTTEEDGSVANVLQKVDIKLVDQSTCNKAYSYTITPRMICAGYPEGKKDSCQGDSGGPLVCEEASGRWFLAGIVSFGYGCGRPEYYGVYTRVTRLIDWIYANVS</sequence>
<name>A0A401SNR5_CHIPU</name>
<feature type="disulfide bond" evidence="10">
    <location>
        <begin position="535"/>
        <end position="547"/>
    </location>
</feature>
<dbReference type="SUPFAM" id="SSF50494">
    <property type="entry name" value="Trypsin-like serine proteases"/>
    <property type="match status" value="1"/>
</dbReference>
<evidence type="ECO:0000256" key="4">
    <source>
        <dbReference type="ARBA" id="ARBA00022801"/>
    </source>
</evidence>
<dbReference type="SMART" id="SM00192">
    <property type="entry name" value="LDLa"/>
    <property type="match status" value="2"/>
</dbReference>
<comment type="caution">
    <text evidence="10">Lacks conserved residue(s) required for the propagation of feature annotation.</text>
</comment>
<evidence type="ECO:0000259" key="15">
    <source>
        <dbReference type="PROSITE" id="PS50240"/>
    </source>
</evidence>
<evidence type="ECO:0000256" key="5">
    <source>
        <dbReference type="ARBA" id="ARBA00022825"/>
    </source>
</evidence>
<dbReference type="GO" id="GO:0004252">
    <property type="term" value="F:serine-type endopeptidase activity"/>
    <property type="evidence" value="ECO:0007669"/>
    <property type="project" value="InterPro"/>
</dbReference>
<reference evidence="16 17" key="1">
    <citation type="journal article" date="2018" name="Nat. Ecol. Evol.">
        <title>Shark genomes provide insights into elasmobranch evolution and the origin of vertebrates.</title>
        <authorList>
            <person name="Hara Y"/>
            <person name="Yamaguchi K"/>
            <person name="Onimaru K"/>
            <person name="Kadota M"/>
            <person name="Koyanagi M"/>
            <person name="Keeley SD"/>
            <person name="Tatsumi K"/>
            <person name="Tanaka K"/>
            <person name="Motone F"/>
            <person name="Kageyama Y"/>
            <person name="Nozu R"/>
            <person name="Adachi N"/>
            <person name="Nishimura O"/>
            <person name="Nakagawa R"/>
            <person name="Tanegashima C"/>
            <person name="Kiyatake I"/>
            <person name="Matsumoto R"/>
            <person name="Murakumo K"/>
            <person name="Nishida K"/>
            <person name="Terakita A"/>
            <person name="Kuratani S"/>
            <person name="Sato K"/>
            <person name="Hyodo S Kuraku.S."/>
        </authorList>
    </citation>
    <scope>NUCLEOTIDE SEQUENCE [LARGE SCALE GENOMIC DNA]</scope>
</reference>
<dbReference type="SMART" id="SM00020">
    <property type="entry name" value="Tryp_SPc"/>
    <property type="match status" value="1"/>
</dbReference>
<comment type="caution">
    <text evidence="16">The sequence shown here is derived from an EMBL/GenBank/DDBJ whole genome shotgun (WGS) entry which is preliminary data.</text>
</comment>
<keyword evidence="6" id="KW-0735">Signal-anchor</keyword>
<comment type="subcellular location">
    <subcellularLocation>
        <location evidence="1">Membrane</location>
        <topology evidence="1">Single-pass type II membrane protein</topology>
    </subcellularLocation>
</comment>
<dbReference type="InterPro" id="IPR018114">
    <property type="entry name" value="TRYPSIN_HIS"/>
</dbReference>
<keyword evidence="2 11" id="KW-0645">Protease</keyword>
<keyword evidence="3 12" id="KW-0812">Transmembrane</keyword>
<feature type="disulfide bond" evidence="10">
    <location>
        <begin position="514"/>
        <end position="529"/>
    </location>
</feature>
<dbReference type="InterPro" id="IPR001254">
    <property type="entry name" value="Trypsin_dom"/>
</dbReference>
<keyword evidence="17" id="KW-1185">Reference proteome</keyword>
<evidence type="ECO:0000256" key="12">
    <source>
        <dbReference type="SAM" id="Phobius"/>
    </source>
</evidence>
<accession>A0A401SNR5</accession>
<dbReference type="InterPro" id="IPR002172">
    <property type="entry name" value="LDrepeatLR_classA_rpt"/>
</dbReference>
<dbReference type="PANTHER" id="PTHR24252:SF20">
    <property type="entry name" value="LOW QUALITY PROTEIN: TRANSMEMBRANE PROTEASE SERINE 6"/>
    <property type="match status" value="1"/>
</dbReference>
<evidence type="ECO:0000256" key="1">
    <source>
        <dbReference type="ARBA" id="ARBA00004606"/>
    </source>
</evidence>
<dbReference type="GO" id="GO:0006508">
    <property type="term" value="P:proteolysis"/>
    <property type="evidence" value="ECO:0007669"/>
    <property type="project" value="UniProtKB-KW"/>
</dbReference>
<dbReference type="InterPro" id="IPR001314">
    <property type="entry name" value="Peptidase_S1A"/>
</dbReference>